<evidence type="ECO:0000256" key="3">
    <source>
        <dbReference type="ARBA" id="ARBA00022475"/>
    </source>
</evidence>
<keyword evidence="10" id="KW-1185">Reference proteome</keyword>
<feature type="transmembrane region" description="Helical" evidence="7">
    <location>
        <begin position="123"/>
        <end position="142"/>
    </location>
</feature>
<gene>
    <name evidence="9" type="ORF">ACFO4N_02785</name>
</gene>
<evidence type="ECO:0000256" key="7">
    <source>
        <dbReference type="RuleBase" id="RU363032"/>
    </source>
</evidence>
<name>A0ABV9GH94_9BACL</name>
<evidence type="ECO:0000256" key="1">
    <source>
        <dbReference type="ARBA" id="ARBA00004651"/>
    </source>
</evidence>
<keyword evidence="6 7" id="KW-0472">Membrane</keyword>
<evidence type="ECO:0000313" key="10">
    <source>
        <dbReference type="Proteomes" id="UP001596022"/>
    </source>
</evidence>
<sequence>MNNLMSKGWRPLVVIILCFVIWEAAVRLGSVPKWLLPAPTQIFQTAFQVLPDFFPQLLSTVGLAVAGLLIGSGTGLFIAIVLHLLPKVKAAVYPLLIVSQNIPTIVLAPLLVIWFGFGALPKLIVIALVCFFPVVVSVLDGFRQIPRELHHYFAMAGASKVQAFLKLELPGSLPSLVSGLKIAATYSVMGAVISEWLGAEKGIGVFMTLASSSFQTDRVFVSIFWIVALSLLFFGAVVGLEKRLLRWQPKEGEK</sequence>
<feature type="transmembrane region" description="Helical" evidence="7">
    <location>
        <begin position="176"/>
        <end position="199"/>
    </location>
</feature>
<keyword evidence="5 7" id="KW-1133">Transmembrane helix</keyword>
<comment type="subcellular location">
    <subcellularLocation>
        <location evidence="1 7">Cell membrane</location>
        <topology evidence="1 7">Multi-pass membrane protein</topology>
    </subcellularLocation>
</comment>
<dbReference type="Proteomes" id="UP001596022">
    <property type="component" value="Unassembled WGS sequence"/>
</dbReference>
<keyword evidence="2 7" id="KW-0813">Transport</keyword>
<organism evidence="9 10">
    <name type="scientific">Camelliibacillus cellulosilyticus</name>
    <dbReference type="NCBI Taxonomy" id="2174486"/>
    <lineage>
        <taxon>Bacteria</taxon>
        <taxon>Bacillati</taxon>
        <taxon>Bacillota</taxon>
        <taxon>Bacilli</taxon>
        <taxon>Bacillales</taxon>
        <taxon>Sporolactobacillaceae</taxon>
        <taxon>Camelliibacillus</taxon>
    </lineage>
</organism>
<keyword evidence="3" id="KW-1003">Cell membrane</keyword>
<accession>A0ABV9GH94</accession>
<comment type="caution">
    <text evidence="9">The sequence shown here is derived from an EMBL/GenBank/DDBJ whole genome shotgun (WGS) entry which is preliminary data.</text>
</comment>
<comment type="similarity">
    <text evidence="7">Belongs to the binding-protein-dependent transport system permease family.</text>
</comment>
<reference evidence="10" key="1">
    <citation type="journal article" date="2019" name="Int. J. Syst. Evol. Microbiol.">
        <title>The Global Catalogue of Microorganisms (GCM) 10K type strain sequencing project: providing services to taxonomists for standard genome sequencing and annotation.</title>
        <authorList>
            <consortium name="The Broad Institute Genomics Platform"/>
            <consortium name="The Broad Institute Genome Sequencing Center for Infectious Disease"/>
            <person name="Wu L."/>
            <person name="Ma J."/>
        </authorList>
    </citation>
    <scope>NUCLEOTIDE SEQUENCE [LARGE SCALE GENOMIC DNA]</scope>
    <source>
        <strain evidence="10">CGMCC 1.16306</strain>
    </source>
</reference>
<evidence type="ECO:0000256" key="5">
    <source>
        <dbReference type="ARBA" id="ARBA00022989"/>
    </source>
</evidence>
<dbReference type="PANTHER" id="PTHR30151">
    <property type="entry name" value="ALKANE SULFONATE ABC TRANSPORTER-RELATED, MEMBRANE SUBUNIT"/>
    <property type="match status" value="1"/>
</dbReference>
<dbReference type="InterPro" id="IPR035906">
    <property type="entry name" value="MetI-like_sf"/>
</dbReference>
<dbReference type="PANTHER" id="PTHR30151:SF20">
    <property type="entry name" value="ABC TRANSPORTER PERMEASE PROTEIN HI_0355-RELATED"/>
    <property type="match status" value="1"/>
</dbReference>
<feature type="transmembrane region" description="Helical" evidence="7">
    <location>
        <begin position="53"/>
        <end position="85"/>
    </location>
</feature>
<keyword evidence="4 7" id="KW-0812">Transmembrane</keyword>
<feature type="transmembrane region" description="Helical" evidence="7">
    <location>
        <begin position="219"/>
        <end position="240"/>
    </location>
</feature>
<dbReference type="InterPro" id="IPR000515">
    <property type="entry name" value="MetI-like"/>
</dbReference>
<feature type="domain" description="ABC transmembrane type-1" evidence="8">
    <location>
        <begin position="57"/>
        <end position="238"/>
    </location>
</feature>
<dbReference type="Gene3D" id="1.10.3720.10">
    <property type="entry name" value="MetI-like"/>
    <property type="match status" value="1"/>
</dbReference>
<dbReference type="PROSITE" id="PS50928">
    <property type="entry name" value="ABC_TM1"/>
    <property type="match status" value="1"/>
</dbReference>
<protein>
    <submittedName>
        <fullName evidence="9">ABC transporter permease</fullName>
    </submittedName>
</protein>
<dbReference type="CDD" id="cd06261">
    <property type="entry name" value="TM_PBP2"/>
    <property type="match status" value="1"/>
</dbReference>
<dbReference type="RefSeq" id="WP_376844683.1">
    <property type="nucleotide sequence ID" value="NZ_JBHSFW010000001.1"/>
</dbReference>
<feature type="transmembrane region" description="Helical" evidence="7">
    <location>
        <begin position="92"/>
        <end position="117"/>
    </location>
</feature>
<dbReference type="Pfam" id="PF00528">
    <property type="entry name" value="BPD_transp_1"/>
    <property type="match status" value="1"/>
</dbReference>
<evidence type="ECO:0000259" key="8">
    <source>
        <dbReference type="PROSITE" id="PS50928"/>
    </source>
</evidence>
<evidence type="ECO:0000256" key="6">
    <source>
        <dbReference type="ARBA" id="ARBA00023136"/>
    </source>
</evidence>
<proteinExistence type="inferred from homology"/>
<dbReference type="SUPFAM" id="SSF161098">
    <property type="entry name" value="MetI-like"/>
    <property type="match status" value="1"/>
</dbReference>
<evidence type="ECO:0000313" key="9">
    <source>
        <dbReference type="EMBL" id="MFC4617651.1"/>
    </source>
</evidence>
<evidence type="ECO:0000256" key="2">
    <source>
        <dbReference type="ARBA" id="ARBA00022448"/>
    </source>
</evidence>
<dbReference type="EMBL" id="JBHSFW010000001">
    <property type="protein sequence ID" value="MFC4617651.1"/>
    <property type="molecule type" value="Genomic_DNA"/>
</dbReference>
<evidence type="ECO:0000256" key="4">
    <source>
        <dbReference type="ARBA" id="ARBA00022692"/>
    </source>
</evidence>